<feature type="compositionally biased region" description="Basic and acidic residues" evidence="1">
    <location>
        <begin position="32"/>
        <end position="48"/>
    </location>
</feature>
<evidence type="ECO:0000313" key="2">
    <source>
        <dbReference type="EMBL" id="PKK65806.1"/>
    </source>
</evidence>
<protein>
    <submittedName>
        <fullName evidence="2">Uncharacterized protein</fullName>
    </submittedName>
</protein>
<name>A0A2N1MW05_9GLOM</name>
<feature type="region of interest" description="Disordered" evidence="1">
    <location>
        <begin position="1"/>
        <end position="72"/>
    </location>
</feature>
<proteinExistence type="predicted"/>
<evidence type="ECO:0000256" key="1">
    <source>
        <dbReference type="SAM" id="MobiDB-lite"/>
    </source>
</evidence>
<evidence type="ECO:0000313" key="3">
    <source>
        <dbReference type="Proteomes" id="UP000233469"/>
    </source>
</evidence>
<feature type="compositionally biased region" description="Acidic residues" evidence="1">
    <location>
        <begin position="49"/>
        <end position="61"/>
    </location>
</feature>
<comment type="caution">
    <text evidence="2">The sequence shown here is derived from an EMBL/GenBank/DDBJ whole genome shotgun (WGS) entry which is preliminary data.</text>
</comment>
<reference evidence="2 3" key="2">
    <citation type="submission" date="2017-10" db="EMBL/GenBank/DDBJ databases">
        <title>Extensive intraspecific genome diversity in a model arbuscular mycorrhizal fungus.</title>
        <authorList>
            <person name="Chen E.C.H."/>
            <person name="Morin E."/>
            <person name="Baudet D."/>
            <person name="Noel J."/>
            <person name="Ndikumana S."/>
            <person name="Charron P."/>
            <person name="St-Onge C."/>
            <person name="Giorgi J."/>
            <person name="Grigoriev I.V."/>
            <person name="Roux C."/>
            <person name="Martin F.M."/>
            <person name="Corradi N."/>
        </authorList>
    </citation>
    <scope>NUCLEOTIDE SEQUENCE [LARGE SCALE GENOMIC DNA]</scope>
    <source>
        <strain evidence="2 3">C2</strain>
    </source>
</reference>
<feature type="compositionally biased region" description="Basic and acidic residues" evidence="1">
    <location>
        <begin position="62"/>
        <end position="72"/>
    </location>
</feature>
<gene>
    <name evidence="2" type="ORF">RhiirC2_785639</name>
</gene>
<dbReference type="EMBL" id="LLXL01001194">
    <property type="protein sequence ID" value="PKK65806.1"/>
    <property type="molecule type" value="Genomic_DNA"/>
</dbReference>
<dbReference type="AlphaFoldDB" id="A0A2N1MW05"/>
<sequence length="72" mass="8350">MTITKEANQLIKKSKNHGDKETAKLMSKKSKNHSDKEVVEVINEKNSYDDNDCDDDDDDNELVDKMENYKKT</sequence>
<reference evidence="2 3" key="1">
    <citation type="submission" date="2016-04" db="EMBL/GenBank/DDBJ databases">
        <title>Genome analyses suggest a sexual origin of heterokaryosis in a supposedly ancient asexual fungus.</title>
        <authorList>
            <person name="Ropars J."/>
            <person name="Sedzielewska K."/>
            <person name="Noel J."/>
            <person name="Charron P."/>
            <person name="Farinelli L."/>
            <person name="Marton T."/>
            <person name="Kruger M."/>
            <person name="Pelin A."/>
            <person name="Brachmann A."/>
            <person name="Corradi N."/>
        </authorList>
    </citation>
    <scope>NUCLEOTIDE SEQUENCE [LARGE SCALE GENOMIC DNA]</scope>
    <source>
        <strain evidence="2 3">C2</strain>
    </source>
</reference>
<accession>A0A2N1MW05</accession>
<organism evidence="2 3">
    <name type="scientific">Rhizophagus irregularis</name>
    <dbReference type="NCBI Taxonomy" id="588596"/>
    <lineage>
        <taxon>Eukaryota</taxon>
        <taxon>Fungi</taxon>
        <taxon>Fungi incertae sedis</taxon>
        <taxon>Mucoromycota</taxon>
        <taxon>Glomeromycotina</taxon>
        <taxon>Glomeromycetes</taxon>
        <taxon>Glomerales</taxon>
        <taxon>Glomeraceae</taxon>
        <taxon>Rhizophagus</taxon>
    </lineage>
</organism>
<dbReference type="Proteomes" id="UP000233469">
    <property type="component" value="Unassembled WGS sequence"/>
</dbReference>